<reference evidence="1" key="1">
    <citation type="submission" date="2023-11" db="EMBL/GenBank/DDBJ databases">
        <title>Gracilibacillus pellucida a moderately halophilic bacterium isolated from saline soil in Xinjiang province.</title>
        <authorList>
            <person name="Zhang Z."/>
            <person name="Tan F."/>
            <person name="Wang Y."/>
            <person name="Xia M."/>
        </authorList>
    </citation>
    <scope>NUCLEOTIDE SEQUENCE</scope>
    <source>
        <strain evidence="1">S3-1-1</strain>
    </source>
</reference>
<comment type="caution">
    <text evidence="1">The sequence shown here is derived from an EMBL/GenBank/DDBJ whole genome shotgun (WGS) entry which is preliminary data.</text>
</comment>
<sequence length="62" mass="7217">MNKTEKVFGVIMFVIIIASYVIPFTMVSGITKWYGSFFIWVVLAILTIVVNNLWTRNWGEEE</sequence>
<evidence type="ECO:0000313" key="2">
    <source>
        <dbReference type="Proteomes" id="UP001277972"/>
    </source>
</evidence>
<organism evidence="1 2">
    <name type="scientific">Gracilibacillus pellucidus</name>
    <dbReference type="NCBI Taxonomy" id="3095368"/>
    <lineage>
        <taxon>Bacteria</taxon>
        <taxon>Bacillati</taxon>
        <taxon>Bacillota</taxon>
        <taxon>Bacilli</taxon>
        <taxon>Bacillales</taxon>
        <taxon>Bacillaceae</taxon>
        <taxon>Gracilibacillus</taxon>
    </lineage>
</organism>
<dbReference type="EMBL" id="JAWZSR010000012">
    <property type="protein sequence ID" value="MDX8047452.1"/>
    <property type="molecule type" value="Genomic_DNA"/>
</dbReference>
<proteinExistence type="predicted"/>
<evidence type="ECO:0000313" key="1">
    <source>
        <dbReference type="EMBL" id="MDX8047452.1"/>
    </source>
</evidence>
<keyword evidence="2" id="KW-1185">Reference proteome</keyword>
<accession>A0ACC6M9B6</accession>
<gene>
    <name evidence="1" type="ORF">SH601_15905</name>
</gene>
<name>A0ACC6M9B6_9BACI</name>
<dbReference type="Proteomes" id="UP001277972">
    <property type="component" value="Unassembled WGS sequence"/>
</dbReference>
<protein>
    <submittedName>
        <fullName evidence="1">Uncharacterized protein</fullName>
    </submittedName>
</protein>